<dbReference type="InterPro" id="IPR011760">
    <property type="entry name" value="PsdUridine_synth_TruD_insert"/>
</dbReference>
<dbReference type="InterPro" id="IPR042214">
    <property type="entry name" value="TruD_catalytic"/>
</dbReference>
<name>A0A8T0EGB6_ARGBR</name>
<evidence type="ECO:0000256" key="2">
    <source>
        <dbReference type="ARBA" id="ARBA00022694"/>
    </source>
</evidence>
<accession>A0A8T0EGB6</accession>
<sequence length="568" mass="64698">MESSCNSKHSLDDLEAESPNKKQCLESELLLNNKCDEIPGSDTLAFDQNEKTFKRASEHDVGITEYLSDLPGFKAVMKERYSDFIVNEIDIEGNVVRLTNLEKPKNPESDLKVDGLLDDETVKSIEELIADERSEVEINVTDKDKDTRKEIHVAIRKMFNGVESSTEDRGPEKFILVKKFAKQKKRRRCQLSVGGNYLHFVLYKENKDTMDAINSIASFLRVNPKVSHMLVQRIKEERQVIGNIVFKNEQLKLGDLRGNRFVIILRQLEGDSSIIRKAIDSLSTKGFINYYGLQRFGTSFVPTHSIGRLVLRSQWKEAINLILTPRSEGDDELNEAKRIWAKTEDANLALKNLRRKSSIEGKLLCGLASNHKRDFCNAFGAIPRNMRLMYLHRDLVPRVSDVLVDNCEEDKEEGNRKAMLESIVKVITEDEVDKYQISDVLLPLPGHSVVFPDNKTKDWYSDFLKEDGMEWSDFDSKVKANSLSGAYRKLIIVPEDVKWEIIPYSDVTKSVVLSDLDKLQGLPDPVIEKDGLLKALKLEFQLPPSAYATMAIREISKQSTCYVSPSDK</sequence>
<dbReference type="GO" id="GO:0005634">
    <property type="term" value="C:nucleus"/>
    <property type="evidence" value="ECO:0007669"/>
    <property type="project" value="TreeGrafter"/>
</dbReference>
<keyword evidence="3" id="KW-0413">Isomerase</keyword>
<reference evidence="7" key="2">
    <citation type="submission" date="2020-06" db="EMBL/GenBank/DDBJ databases">
        <authorList>
            <person name="Sheffer M."/>
        </authorList>
    </citation>
    <scope>NUCLEOTIDE SEQUENCE</scope>
</reference>
<dbReference type="Gene3D" id="3.30.2350.20">
    <property type="entry name" value="TruD, catalytic domain"/>
    <property type="match status" value="2"/>
</dbReference>
<dbReference type="PANTHER" id="PTHR13326">
    <property type="entry name" value="TRNA PSEUDOURIDINE SYNTHASE D"/>
    <property type="match status" value="1"/>
</dbReference>
<organism evidence="7 8">
    <name type="scientific">Argiope bruennichi</name>
    <name type="common">Wasp spider</name>
    <name type="synonym">Aranea bruennichi</name>
    <dbReference type="NCBI Taxonomy" id="94029"/>
    <lineage>
        <taxon>Eukaryota</taxon>
        <taxon>Metazoa</taxon>
        <taxon>Ecdysozoa</taxon>
        <taxon>Arthropoda</taxon>
        <taxon>Chelicerata</taxon>
        <taxon>Arachnida</taxon>
        <taxon>Araneae</taxon>
        <taxon>Araneomorphae</taxon>
        <taxon>Entelegynae</taxon>
        <taxon>Araneoidea</taxon>
        <taxon>Araneidae</taxon>
        <taxon>Argiope</taxon>
    </lineage>
</organism>
<dbReference type="Proteomes" id="UP000807504">
    <property type="component" value="Unassembled WGS sequence"/>
</dbReference>
<dbReference type="PROSITE" id="PS50984">
    <property type="entry name" value="TRUD"/>
    <property type="match status" value="1"/>
</dbReference>
<feature type="domain" description="TRUD" evidence="5">
    <location>
        <begin position="286"/>
        <end position="493"/>
    </location>
</feature>
<protein>
    <submittedName>
        <fullName evidence="7">Pseudouridylate synthase 7 like protein</fullName>
    </submittedName>
</protein>
<dbReference type="InterPro" id="IPR001374">
    <property type="entry name" value="R3H_dom"/>
</dbReference>
<dbReference type="GO" id="GO:0008033">
    <property type="term" value="P:tRNA processing"/>
    <property type="evidence" value="ECO:0007669"/>
    <property type="project" value="UniProtKB-KW"/>
</dbReference>
<reference evidence="7" key="1">
    <citation type="journal article" date="2020" name="bioRxiv">
        <title>Chromosome-level reference genome of the European wasp spider Argiope bruennichi: a resource for studies on range expansion and evolutionary adaptation.</title>
        <authorList>
            <person name="Sheffer M.M."/>
            <person name="Hoppe A."/>
            <person name="Krehenwinkel H."/>
            <person name="Uhl G."/>
            <person name="Kuss A.W."/>
            <person name="Jensen L."/>
            <person name="Jensen C."/>
            <person name="Gillespie R.G."/>
            <person name="Hoff K.J."/>
            <person name="Prost S."/>
        </authorList>
    </citation>
    <scope>NUCLEOTIDE SEQUENCE</scope>
</reference>
<dbReference type="CDD" id="cd02576">
    <property type="entry name" value="PseudoU_synth_ScPUS7"/>
    <property type="match status" value="1"/>
</dbReference>
<dbReference type="GO" id="GO:0003723">
    <property type="term" value="F:RNA binding"/>
    <property type="evidence" value="ECO:0007669"/>
    <property type="project" value="InterPro"/>
</dbReference>
<dbReference type="InterPro" id="IPR020103">
    <property type="entry name" value="PsdUridine_synth_cat_dom_sf"/>
</dbReference>
<comment type="catalytic activity">
    <reaction evidence="4">
        <text>a uridine in tRNA = a pseudouridine in tRNA</text>
        <dbReference type="Rhea" id="RHEA:54572"/>
        <dbReference type="Rhea" id="RHEA-COMP:13339"/>
        <dbReference type="Rhea" id="RHEA-COMP:13934"/>
        <dbReference type="ChEBI" id="CHEBI:65314"/>
        <dbReference type="ChEBI" id="CHEBI:65315"/>
    </reaction>
</comment>
<evidence type="ECO:0000313" key="8">
    <source>
        <dbReference type="Proteomes" id="UP000807504"/>
    </source>
</evidence>
<dbReference type="PROSITE" id="PS51061">
    <property type="entry name" value="R3H"/>
    <property type="match status" value="1"/>
</dbReference>
<dbReference type="GO" id="GO:0009982">
    <property type="term" value="F:pseudouridine synthase activity"/>
    <property type="evidence" value="ECO:0007669"/>
    <property type="project" value="InterPro"/>
</dbReference>
<dbReference type="InterPro" id="IPR001656">
    <property type="entry name" value="PsdUridine_synth_TruD"/>
</dbReference>
<dbReference type="GO" id="GO:0001522">
    <property type="term" value="P:pseudouridine synthesis"/>
    <property type="evidence" value="ECO:0007669"/>
    <property type="project" value="InterPro"/>
</dbReference>
<dbReference type="AlphaFoldDB" id="A0A8T0EGB6"/>
<proteinExistence type="inferred from homology"/>
<dbReference type="PANTHER" id="PTHR13326:SF31">
    <property type="entry name" value="PSEUDOURIDYLATE SYNTHASE 7 HOMOLOG"/>
    <property type="match status" value="1"/>
</dbReference>
<evidence type="ECO:0000256" key="1">
    <source>
        <dbReference type="ARBA" id="ARBA00007953"/>
    </source>
</evidence>
<keyword evidence="2" id="KW-0819">tRNA processing</keyword>
<dbReference type="SUPFAM" id="SSF55120">
    <property type="entry name" value="Pseudouridine synthase"/>
    <property type="match status" value="1"/>
</dbReference>
<evidence type="ECO:0000256" key="4">
    <source>
        <dbReference type="ARBA" id="ARBA00036943"/>
    </source>
</evidence>
<gene>
    <name evidence="7" type="ORF">HNY73_019293</name>
</gene>
<evidence type="ECO:0000313" key="7">
    <source>
        <dbReference type="EMBL" id="KAF8771929.1"/>
    </source>
</evidence>
<evidence type="ECO:0000259" key="5">
    <source>
        <dbReference type="PROSITE" id="PS50984"/>
    </source>
</evidence>
<dbReference type="PIRSF" id="PIRSF037016">
    <property type="entry name" value="Pseudouridin_synth_euk_prd"/>
    <property type="match status" value="1"/>
</dbReference>
<dbReference type="EMBL" id="JABXBU010002228">
    <property type="protein sequence ID" value="KAF8771929.1"/>
    <property type="molecule type" value="Genomic_DNA"/>
</dbReference>
<comment type="caution">
    <text evidence="7">The sequence shown here is derived from an EMBL/GenBank/DDBJ whole genome shotgun (WGS) entry which is preliminary data.</text>
</comment>
<evidence type="ECO:0000256" key="3">
    <source>
        <dbReference type="ARBA" id="ARBA00023235"/>
    </source>
</evidence>
<keyword evidence="8" id="KW-1185">Reference proteome</keyword>
<dbReference type="Pfam" id="PF01142">
    <property type="entry name" value="TruD"/>
    <property type="match status" value="1"/>
</dbReference>
<feature type="domain" description="R3H" evidence="6">
    <location>
        <begin position="115"/>
        <end position="181"/>
    </location>
</feature>
<evidence type="ECO:0000259" key="6">
    <source>
        <dbReference type="PROSITE" id="PS51061"/>
    </source>
</evidence>
<comment type="similarity">
    <text evidence="1">Belongs to the pseudouridine synthase TruD family.</text>
</comment>